<keyword evidence="3 11" id="KW-0812">Transmembrane</keyword>
<dbReference type="Gene3D" id="1.10.3080.10">
    <property type="entry name" value="Clc chloride channel"/>
    <property type="match status" value="1"/>
</dbReference>
<reference evidence="13" key="1">
    <citation type="submission" date="2020-12" db="EMBL/GenBank/DDBJ databases">
        <title>Bacterial taxonomy.</title>
        <authorList>
            <person name="Pan X."/>
        </authorList>
    </citation>
    <scope>NUCLEOTIDE SEQUENCE</scope>
    <source>
        <strain evidence="13">M0105</strain>
    </source>
</reference>
<comment type="subcellular location">
    <subcellularLocation>
        <location evidence="1">Membrane</location>
        <topology evidence="1">Multi-pass membrane protein</topology>
    </subcellularLocation>
</comment>
<evidence type="ECO:0000256" key="4">
    <source>
        <dbReference type="ARBA" id="ARBA00022989"/>
    </source>
</evidence>
<evidence type="ECO:0000256" key="9">
    <source>
        <dbReference type="ARBA" id="ARBA00023303"/>
    </source>
</evidence>
<evidence type="ECO:0000259" key="12">
    <source>
        <dbReference type="PROSITE" id="PS51371"/>
    </source>
</evidence>
<feature type="transmembrane region" description="Helical" evidence="11">
    <location>
        <begin position="361"/>
        <end position="381"/>
    </location>
</feature>
<keyword evidence="2" id="KW-0813">Transport</keyword>
<evidence type="ECO:0000256" key="3">
    <source>
        <dbReference type="ARBA" id="ARBA00022692"/>
    </source>
</evidence>
<feature type="transmembrane region" description="Helical" evidence="11">
    <location>
        <begin position="39"/>
        <end position="65"/>
    </location>
</feature>
<keyword evidence="4 11" id="KW-1133">Transmembrane helix</keyword>
<feature type="transmembrane region" description="Helical" evidence="11">
    <location>
        <begin position="85"/>
        <end position="105"/>
    </location>
</feature>
<dbReference type="InterPro" id="IPR001807">
    <property type="entry name" value="ClC"/>
</dbReference>
<keyword evidence="9" id="KW-0407">Ion channel</keyword>
<evidence type="ECO:0000256" key="7">
    <source>
        <dbReference type="ARBA" id="ARBA00023173"/>
    </source>
</evidence>
<evidence type="ECO:0000313" key="13">
    <source>
        <dbReference type="EMBL" id="MBK0399681.1"/>
    </source>
</evidence>
<proteinExistence type="predicted"/>
<keyword evidence="6 11" id="KW-0472">Membrane</keyword>
<accession>A0A8J7M7F0</accession>
<dbReference type="SUPFAM" id="SSF81340">
    <property type="entry name" value="Clc chloride channel"/>
    <property type="match status" value="1"/>
</dbReference>
<dbReference type="GO" id="GO:0005254">
    <property type="term" value="F:chloride channel activity"/>
    <property type="evidence" value="ECO:0007669"/>
    <property type="project" value="UniProtKB-KW"/>
</dbReference>
<dbReference type="CDD" id="cd00400">
    <property type="entry name" value="Voltage_gated_ClC"/>
    <property type="match status" value="1"/>
</dbReference>
<evidence type="ECO:0000256" key="1">
    <source>
        <dbReference type="ARBA" id="ARBA00004141"/>
    </source>
</evidence>
<feature type="transmembrane region" description="Helical" evidence="11">
    <location>
        <begin position="333"/>
        <end position="355"/>
    </location>
</feature>
<dbReference type="PROSITE" id="PS51371">
    <property type="entry name" value="CBS"/>
    <property type="match status" value="1"/>
</dbReference>
<dbReference type="EMBL" id="JAEHHL010000006">
    <property type="protein sequence ID" value="MBK0399681.1"/>
    <property type="molecule type" value="Genomic_DNA"/>
</dbReference>
<dbReference type="Pfam" id="PF00654">
    <property type="entry name" value="Voltage_CLC"/>
    <property type="match status" value="1"/>
</dbReference>
<keyword evidence="7" id="KW-0869">Chloride channel</keyword>
<name>A0A8J7M7F0_9RHOB</name>
<evidence type="ECO:0000256" key="2">
    <source>
        <dbReference type="ARBA" id="ARBA00022448"/>
    </source>
</evidence>
<keyword evidence="8" id="KW-0868">Chloride</keyword>
<dbReference type="GO" id="GO:0034707">
    <property type="term" value="C:chloride channel complex"/>
    <property type="evidence" value="ECO:0007669"/>
    <property type="project" value="UniProtKB-KW"/>
</dbReference>
<feature type="transmembrane region" description="Helical" evidence="11">
    <location>
        <begin position="301"/>
        <end position="321"/>
    </location>
</feature>
<dbReference type="InterPro" id="IPR050368">
    <property type="entry name" value="ClC-type_chloride_channel"/>
</dbReference>
<evidence type="ECO:0000256" key="8">
    <source>
        <dbReference type="ARBA" id="ARBA00023214"/>
    </source>
</evidence>
<comment type="caution">
    <text evidence="13">The sequence shown here is derived from an EMBL/GenBank/DDBJ whole genome shotgun (WGS) entry which is preliminary data.</text>
</comment>
<dbReference type="PRINTS" id="PR00762">
    <property type="entry name" value="CLCHANNEL"/>
</dbReference>
<feature type="domain" description="CBS" evidence="12">
    <location>
        <begin position="496"/>
        <end position="559"/>
    </location>
</feature>
<sequence>MPNSESPVARLFTPIRLRLWARLRLLRVRLKQIEPTNQIVLWLIAIVVGVVTGHAITLFRAAIPFLQTIFYGTTDEMIHTVAGALPWYLVLLIPVLGGLIVGVILTRFTPDGKARGVADVIHAAALGGGRVNRRVGIGSALAALVTLSTGGSTGREGPAVHIGAVIASWVSDRLKAPDVAARDILGCAAAAAVSASFNAPIAGALFALEVVLRHYALHAFGPIVIASVAGAVVSRIHHGNVTEYALPVHTLGFYQEMPAFLLLGVVCGLTAVVMMRTIFFAEGIGDRVQRLLHIPRWLRPAVAGFVLGLIALEFPHIIGVGYETTTLALKSELALTTAVIFAVVKVIAVAATFSGHMGGGIFSPALMLGALTGTAFGSIAIDVFPSVAGSQGLYALAGTGAVAAAVLGAPISSTLIVFELTGDWQAGIAVMVAISSASVVADRLVARSFFLTQLERDGLKLAYGPQDYLARTLKVTHVMRLRGAENGASDSACWELHRQGAYLRRNDTLEHALPLLERVKGSFLPVVDEPAEEGGEPELLGAVFHVDALRAYSRCLEDELREEHG</sequence>
<evidence type="ECO:0000256" key="5">
    <source>
        <dbReference type="ARBA" id="ARBA00023065"/>
    </source>
</evidence>
<feature type="transmembrane region" description="Helical" evidence="11">
    <location>
        <begin position="184"/>
        <end position="208"/>
    </location>
</feature>
<feature type="transmembrane region" description="Helical" evidence="11">
    <location>
        <begin position="214"/>
        <end position="236"/>
    </location>
</feature>
<keyword evidence="14" id="KW-1185">Reference proteome</keyword>
<evidence type="ECO:0000256" key="11">
    <source>
        <dbReference type="SAM" id="Phobius"/>
    </source>
</evidence>
<protein>
    <submittedName>
        <fullName evidence="13">Chloride channel protein</fullName>
    </submittedName>
</protein>
<feature type="transmembrane region" description="Helical" evidence="11">
    <location>
        <begin position="393"/>
        <end position="418"/>
    </location>
</feature>
<organism evidence="13 14">
    <name type="scientific">Thermohalobaculum xanthum</name>
    <dbReference type="NCBI Taxonomy" id="2753746"/>
    <lineage>
        <taxon>Bacteria</taxon>
        <taxon>Pseudomonadati</taxon>
        <taxon>Pseudomonadota</taxon>
        <taxon>Alphaproteobacteria</taxon>
        <taxon>Rhodobacterales</taxon>
        <taxon>Paracoccaceae</taxon>
        <taxon>Thermohalobaculum</taxon>
    </lineage>
</organism>
<dbReference type="Proteomes" id="UP000655420">
    <property type="component" value="Unassembled WGS sequence"/>
</dbReference>
<keyword evidence="5" id="KW-0406">Ion transport</keyword>
<dbReference type="PANTHER" id="PTHR43427:SF6">
    <property type="entry name" value="CHLORIDE CHANNEL PROTEIN CLC-E"/>
    <property type="match status" value="1"/>
</dbReference>
<keyword evidence="10" id="KW-0129">CBS domain</keyword>
<feature type="transmembrane region" description="Helical" evidence="11">
    <location>
        <begin position="257"/>
        <end position="281"/>
    </location>
</feature>
<evidence type="ECO:0000256" key="10">
    <source>
        <dbReference type="PROSITE-ProRule" id="PRU00703"/>
    </source>
</evidence>
<dbReference type="InterPro" id="IPR000644">
    <property type="entry name" value="CBS_dom"/>
</dbReference>
<feature type="transmembrane region" description="Helical" evidence="11">
    <location>
        <begin position="424"/>
        <end position="446"/>
    </location>
</feature>
<dbReference type="PANTHER" id="PTHR43427">
    <property type="entry name" value="CHLORIDE CHANNEL PROTEIN CLC-E"/>
    <property type="match status" value="1"/>
</dbReference>
<evidence type="ECO:0000256" key="6">
    <source>
        <dbReference type="ARBA" id="ARBA00023136"/>
    </source>
</evidence>
<dbReference type="AlphaFoldDB" id="A0A8J7M7F0"/>
<dbReference type="InterPro" id="IPR014743">
    <property type="entry name" value="Cl-channel_core"/>
</dbReference>
<evidence type="ECO:0000313" key="14">
    <source>
        <dbReference type="Proteomes" id="UP000655420"/>
    </source>
</evidence>
<gene>
    <name evidence="13" type="ORF">H0I76_10795</name>
</gene>